<evidence type="ECO:0000256" key="1">
    <source>
        <dbReference type="ARBA" id="ARBA00022801"/>
    </source>
</evidence>
<dbReference type="PANTHER" id="PTHR37294">
    <property type="entry name" value="3'-5' EXORIBONUCLEASE YHAM"/>
    <property type="match status" value="1"/>
</dbReference>
<dbReference type="InterPro" id="IPR006674">
    <property type="entry name" value="HD_domain"/>
</dbReference>
<dbReference type="Pfam" id="PF01966">
    <property type="entry name" value="HD"/>
    <property type="match status" value="1"/>
</dbReference>
<dbReference type="CDD" id="cd04492">
    <property type="entry name" value="YhaM_OBF_like"/>
    <property type="match status" value="1"/>
</dbReference>
<dbReference type="InterPro" id="IPR012340">
    <property type="entry name" value="NA-bd_OB-fold"/>
</dbReference>
<dbReference type="EMBL" id="JAPNKA010000001">
    <property type="protein sequence ID" value="MCY1076816.1"/>
    <property type="molecule type" value="Genomic_DNA"/>
</dbReference>
<evidence type="ECO:0000313" key="5">
    <source>
        <dbReference type="Proteomes" id="UP001207654"/>
    </source>
</evidence>
<feature type="compositionally biased region" description="Basic and acidic residues" evidence="2">
    <location>
        <begin position="419"/>
        <end position="476"/>
    </location>
</feature>
<name>A0ABT4A5A2_9BACT</name>
<dbReference type="SMART" id="SM00471">
    <property type="entry name" value="HDc"/>
    <property type="match status" value="1"/>
</dbReference>
<proteinExistence type="predicted"/>
<feature type="region of interest" description="Disordered" evidence="2">
    <location>
        <begin position="116"/>
        <end position="173"/>
    </location>
</feature>
<feature type="domain" description="HD/PDEase" evidence="3">
    <location>
        <begin position="221"/>
        <end position="354"/>
    </location>
</feature>
<feature type="region of interest" description="Disordered" evidence="2">
    <location>
        <begin position="1"/>
        <end position="21"/>
    </location>
</feature>
<dbReference type="InterPro" id="IPR004365">
    <property type="entry name" value="NA-bd_OB_tRNA"/>
</dbReference>
<dbReference type="Pfam" id="PF01336">
    <property type="entry name" value="tRNA_anti-codon"/>
    <property type="match status" value="1"/>
</dbReference>
<dbReference type="SUPFAM" id="SSF50249">
    <property type="entry name" value="Nucleic acid-binding proteins"/>
    <property type="match status" value="1"/>
</dbReference>
<protein>
    <submittedName>
        <fullName evidence="4">HD domain-containing protein</fullName>
    </submittedName>
</protein>
<feature type="region of interest" description="Disordered" evidence="2">
    <location>
        <begin position="374"/>
        <end position="503"/>
    </location>
</feature>
<keyword evidence="1" id="KW-0378">Hydrolase</keyword>
<dbReference type="Gene3D" id="1.10.3210.10">
    <property type="entry name" value="Hypothetical protein af1432"/>
    <property type="match status" value="1"/>
</dbReference>
<organism evidence="4 5">
    <name type="scientific">Archangium lansingense</name>
    <dbReference type="NCBI Taxonomy" id="2995310"/>
    <lineage>
        <taxon>Bacteria</taxon>
        <taxon>Pseudomonadati</taxon>
        <taxon>Myxococcota</taxon>
        <taxon>Myxococcia</taxon>
        <taxon>Myxococcales</taxon>
        <taxon>Cystobacterineae</taxon>
        <taxon>Archangiaceae</taxon>
        <taxon>Archangium</taxon>
    </lineage>
</organism>
<feature type="compositionally biased region" description="Gly residues" evidence="2">
    <location>
        <begin position="493"/>
        <end position="503"/>
    </location>
</feature>
<evidence type="ECO:0000313" key="4">
    <source>
        <dbReference type="EMBL" id="MCY1076816.1"/>
    </source>
</evidence>
<dbReference type="PANTHER" id="PTHR37294:SF1">
    <property type="entry name" value="3'-5' EXORIBONUCLEASE YHAM"/>
    <property type="match status" value="1"/>
</dbReference>
<keyword evidence="5" id="KW-1185">Reference proteome</keyword>
<sequence>MTTDNPSDNSPTSSPTDASVETVRKVYAKDLREKDSVNTVFRVTKKERVTARSGKVFLSVVLVDKSGEIDARVFDKVEPLESTFSTGDFVLVRGNVIAFHGKSQVVIEALEKLDPEPLDPKEFEPPAAPPAREEQPAPKAAAPAPTPAREAREERREEQAAPKPGGEGHGGARAVGQIRELITERVNDPNVKALLLAFLDDAQIAAGLPHAPAAKGVHHAYRGGLADHLLSVMRLTLRVADHYPMADRDLLLAGAFLHDVMKVAEISADKGFEYTDEGKLVGHLVMTAQKIREKTLAIPNFPPLLEQHLTHLVLAHHGRLEYGSPKLPMTIEAHIVHALDSLDSRIASWVEAMQRDPNERWTENLKLYDRQLWKGPVPTSRGRAPVEGGRRKGKDKKPKEQRPERAAGAPAGEGQQAPRSEKPERQEKQREPRPPREPREPRERREPREGQEPREAREPREPKPPRERVDVPKELTFKPFSVLTSAKTEPAGKPGGEGSDTEG</sequence>
<feature type="compositionally biased region" description="Low complexity" evidence="2">
    <location>
        <begin position="406"/>
        <end position="418"/>
    </location>
</feature>
<dbReference type="CDD" id="cd00077">
    <property type="entry name" value="HDc"/>
    <property type="match status" value="1"/>
</dbReference>
<feature type="compositionally biased region" description="Low complexity" evidence="2">
    <location>
        <begin position="1"/>
        <end position="17"/>
    </location>
</feature>
<dbReference type="InterPro" id="IPR050798">
    <property type="entry name" value="YhaM_exoribonuc/phosphodiest"/>
</dbReference>
<evidence type="ECO:0000259" key="3">
    <source>
        <dbReference type="SMART" id="SM00471"/>
    </source>
</evidence>
<dbReference type="Proteomes" id="UP001207654">
    <property type="component" value="Unassembled WGS sequence"/>
</dbReference>
<comment type="caution">
    <text evidence="4">The sequence shown here is derived from an EMBL/GenBank/DDBJ whole genome shotgun (WGS) entry which is preliminary data.</text>
</comment>
<dbReference type="RefSeq" id="WP_267535678.1">
    <property type="nucleotide sequence ID" value="NZ_JAPNKA010000001.1"/>
</dbReference>
<evidence type="ECO:0000256" key="2">
    <source>
        <dbReference type="SAM" id="MobiDB-lite"/>
    </source>
</evidence>
<feature type="compositionally biased region" description="Basic and acidic residues" evidence="2">
    <location>
        <begin position="149"/>
        <end position="160"/>
    </location>
</feature>
<dbReference type="InterPro" id="IPR003607">
    <property type="entry name" value="HD/PDEase_dom"/>
</dbReference>
<gene>
    <name evidence="4" type="ORF">OV287_20245</name>
</gene>
<reference evidence="4 5" key="1">
    <citation type="submission" date="2022-11" db="EMBL/GenBank/DDBJ databases">
        <title>Minimal conservation of predation-associated metabolite biosynthetic gene clusters underscores biosynthetic potential of Myxococcota including descriptions for ten novel species: Archangium lansinium sp. nov., Myxococcus landrumus sp. nov., Nannocystis bai.</title>
        <authorList>
            <person name="Ahearne A."/>
            <person name="Stevens C."/>
            <person name="Phillips K."/>
        </authorList>
    </citation>
    <scope>NUCLEOTIDE SEQUENCE [LARGE SCALE GENOMIC DNA]</scope>
    <source>
        <strain evidence="4 5">MIWBW</strain>
    </source>
</reference>
<dbReference type="SUPFAM" id="SSF109604">
    <property type="entry name" value="HD-domain/PDEase-like"/>
    <property type="match status" value="1"/>
</dbReference>
<accession>A0ABT4A5A2</accession>